<feature type="transmembrane region" description="Helical" evidence="1">
    <location>
        <begin position="21"/>
        <end position="43"/>
    </location>
</feature>
<accession>A0A0G1TXT3</accession>
<dbReference type="Proteomes" id="UP000034739">
    <property type="component" value="Unassembled WGS sequence"/>
</dbReference>
<feature type="transmembrane region" description="Helical" evidence="1">
    <location>
        <begin position="55"/>
        <end position="81"/>
    </location>
</feature>
<dbReference type="Pfam" id="PF18893">
    <property type="entry name" value="DUF5652"/>
    <property type="match status" value="1"/>
</dbReference>
<keyword evidence="1" id="KW-0472">Membrane</keyword>
<comment type="caution">
    <text evidence="3">The sequence shown here is derived from an EMBL/GenBank/DDBJ whole genome shotgun (WGS) entry which is preliminary data.</text>
</comment>
<reference evidence="3 4" key="1">
    <citation type="journal article" date="2015" name="Nature">
        <title>rRNA introns, odd ribosomes, and small enigmatic genomes across a large radiation of phyla.</title>
        <authorList>
            <person name="Brown C.T."/>
            <person name="Hug L.A."/>
            <person name="Thomas B.C."/>
            <person name="Sharon I."/>
            <person name="Castelle C.J."/>
            <person name="Singh A."/>
            <person name="Wilkins M.J."/>
            <person name="Williams K.H."/>
            <person name="Banfield J.F."/>
        </authorList>
    </citation>
    <scope>NUCLEOTIDE SEQUENCE [LARGE SCALE GENOMIC DNA]</scope>
</reference>
<feature type="domain" description="DUF5652" evidence="2">
    <location>
        <begin position="26"/>
        <end position="80"/>
    </location>
</feature>
<dbReference type="EMBL" id="LCOY01000051">
    <property type="protein sequence ID" value="KKU86611.1"/>
    <property type="molecule type" value="Genomic_DNA"/>
</dbReference>
<evidence type="ECO:0000259" key="2">
    <source>
        <dbReference type="Pfam" id="PF18893"/>
    </source>
</evidence>
<dbReference type="AlphaFoldDB" id="A0A0G1TXT3"/>
<evidence type="ECO:0000313" key="3">
    <source>
        <dbReference type="EMBL" id="KKU86611.1"/>
    </source>
</evidence>
<organism evidence="3 4">
    <name type="scientific">Candidatus Gottesmanbacteria bacterium GW2011_GWA2_47_9</name>
    <dbReference type="NCBI Taxonomy" id="1618445"/>
    <lineage>
        <taxon>Bacteria</taxon>
        <taxon>Candidatus Gottesmaniibacteriota</taxon>
    </lineage>
</organism>
<keyword evidence="1" id="KW-1133">Transmembrane helix</keyword>
<name>A0A0G1TXT3_9BACT</name>
<gene>
    <name evidence="3" type="ORF">UY16_C0051G0007</name>
</gene>
<evidence type="ECO:0000256" key="1">
    <source>
        <dbReference type="SAM" id="Phobius"/>
    </source>
</evidence>
<keyword evidence="1" id="KW-0812">Transmembrane</keyword>
<dbReference type="InterPro" id="IPR043712">
    <property type="entry name" value="DUF5652"/>
</dbReference>
<evidence type="ECO:0000313" key="4">
    <source>
        <dbReference type="Proteomes" id="UP000034739"/>
    </source>
</evidence>
<protein>
    <recommendedName>
        <fullName evidence="2">DUF5652 domain-containing protein</fullName>
    </recommendedName>
</protein>
<sequence length="91" mass="10629">MIMTLPWYLGNSRMYGEWGSVGMWGIRGLIVPLIAWSVLWTGLALWHSARRSEKWWFIIFLIVHTAGILELLYLIFVAKAFTSKPHTKHKK</sequence>
<proteinExistence type="predicted"/>